<dbReference type="PATRIC" id="fig|448.7.peg.494"/>
<sequence length="94" mass="10376">MSRETWLSIKNSKSFYVSSYRRACTLVIGSLVINLALISGIYYAYFNQPEREYYASNGVTPPILLSPRDAPNDSSAALLPPDPVNAPPVKVIPE</sequence>
<evidence type="ECO:0000313" key="4">
    <source>
        <dbReference type="Proteomes" id="UP000054773"/>
    </source>
</evidence>
<evidence type="ECO:0000256" key="1">
    <source>
        <dbReference type="SAM" id="MobiDB-lite"/>
    </source>
</evidence>
<name>A0A0W0TW25_LEGER</name>
<keyword evidence="2" id="KW-0472">Membrane</keyword>
<protein>
    <submittedName>
        <fullName evidence="3">Component of the Dot/Icm secretion system, predicted inner membrane protein</fullName>
    </submittedName>
</protein>
<evidence type="ECO:0000313" key="3">
    <source>
        <dbReference type="EMBL" id="KTC99576.1"/>
    </source>
</evidence>
<organism evidence="3 4">
    <name type="scientific">Legionella erythra</name>
    <dbReference type="NCBI Taxonomy" id="448"/>
    <lineage>
        <taxon>Bacteria</taxon>
        <taxon>Pseudomonadati</taxon>
        <taxon>Pseudomonadota</taxon>
        <taxon>Gammaproteobacteria</taxon>
        <taxon>Legionellales</taxon>
        <taxon>Legionellaceae</taxon>
        <taxon>Legionella</taxon>
    </lineage>
</organism>
<feature type="transmembrane region" description="Helical" evidence="2">
    <location>
        <begin position="20"/>
        <end position="45"/>
    </location>
</feature>
<accession>A0A0W0TW25</accession>
<keyword evidence="4" id="KW-1185">Reference proteome</keyword>
<evidence type="ECO:0000256" key="2">
    <source>
        <dbReference type="SAM" id="Phobius"/>
    </source>
</evidence>
<reference evidence="3 4" key="1">
    <citation type="submission" date="2015-11" db="EMBL/GenBank/DDBJ databases">
        <title>Genomic analysis of 38 Legionella species identifies large and diverse effector repertoires.</title>
        <authorList>
            <person name="Burstein D."/>
            <person name="Amaro F."/>
            <person name="Zusman T."/>
            <person name="Lifshitz Z."/>
            <person name="Cohen O."/>
            <person name="Gilbert J.A."/>
            <person name="Pupko T."/>
            <person name="Shuman H.A."/>
            <person name="Segal G."/>
        </authorList>
    </citation>
    <scope>NUCLEOTIDE SEQUENCE [LARGE SCALE GENOMIC DNA]</scope>
    <source>
        <strain evidence="3 4">SE-32A-C8</strain>
    </source>
</reference>
<dbReference type="NCBIfam" id="NF038227">
    <property type="entry name" value="IcmM_DotJ_IVB"/>
    <property type="match status" value="1"/>
</dbReference>
<dbReference type="STRING" id="448.Lery_0477"/>
<gene>
    <name evidence="3" type="primary">dotJ</name>
    <name evidence="3" type="synonym">icmM</name>
    <name evidence="3" type="ORF">Lery_0477</name>
</gene>
<keyword evidence="2" id="KW-0812">Transmembrane</keyword>
<dbReference type="Proteomes" id="UP000054773">
    <property type="component" value="Unassembled WGS sequence"/>
</dbReference>
<comment type="caution">
    <text evidence="3">The sequence shown here is derived from an EMBL/GenBank/DDBJ whole genome shotgun (WGS) entry which is preliminary data.</text>
</comment>
<dbReference type="EMBL" id="LNYA01000003">
    <property type="protein sequence ID" value="KTC99576.1"/>
    <property type="molecule type" value="Genomic_DNA"/>
</dbReference>
<dbReference type="AlphaFoldDB" id="A0A0W0TW25"/>
<dbReference type="RefSeq" id="WP_058525648.1">
    <property type="nucleotide sequence ID" value="NZ_CAAAHY010000001.1"/>
</dbReference>
<proteinExistence type="predicted"/>
<dbReference type="OrthoDB" id="5653490at2"/>
<keyword evidence="2" id="KW-1133">Transmembrane helix</keyword>
<feature type="region of interest" description="Disordered" evidence="1">
    <location>
        <begin position="68"/>
        <end position="94"/>
    </location>
</feature>